<feature type="compositionally biased region" description="Polar residues" evidence="1">
    <location>
        <begin position="163"/>
        <end position="182"/>
    </location>
</feature>
<evidence type="ECO:0000313" key="2">
    <source>
        <dbReference type="EMBL" id="CEO94675.1"/>
    </source>
</evidence>
<feature type="compositionally biased region" description="Basic and acidic residues" evidence="1">
    <location>
        <begin position="146"/>
        <end position="157"/>
    </location>
</feature>
<feature type="compositionally biased region" description="Basic and acidic residues" evidence="1">
    <location>
        <begin position="367"/>
        <end position="376"/>
    </location>
</feature>
<feature type="non-terminal residue" evidence="2">
    <location>
        <position position="1"/>
    </location>
</feature>
<name>A0A0G4IHX5_PLABS</name>
<keyword evidence="3" id="KW-1185">Reference proteome</keyword>
<feature type="compositionally biased region" description="Basic and acidic residues" evidence="1">
    <location>
        <begin position="415"/>
        <end position="440"/>
    </location>
</feature>
<feature type="compositionally biased region" description="Acidic residues" evidence="1">
    <location>
        <begin position="292"/>
        <end position="306"/>
    </location>
</feature>
<feature type="compositionally biased region" description="Low complexity" evidence="1">
    <location>
        <begin position="335"/>
        <end position="348"/>
    </location>
</feature>
<dbReference type="Proteomes" id="UP000039324">
    <property type="component" value="Unassembled WGS sequence"/>
</dbReference>
<feature type="region of interest" description="Disordered" evidence="1">
    <location>
        <begin position="620"/>
        <end position="649"/>
    </location>
</feature>
<dbReference type="AlphaFoldDB" id="A0A0G4IHX5"/>
<feature type="compositionally biased region" description="Acidic residues" evidence="1">
    <location>
        <begin position="212"/>
        <end position="221"/>
    </location>
</feature>
<accession>A0A0G4IHX5</accession>
<dbReference type="EMBL" id="CDSF01000001">
    <property type="protein sequence ID" value="CEO94675.1"/>
    <property type="molecule type" value="Genomic_DNA"/>
</dbReference>
<gene>
    <name evidence="2" type="ORF">PBRA_000459</name>
</gene>
<feature type="compositionally biased region" description="Acidic residues" evidence="1">
    <location>
        <begin position="580"/>
        <end position="589"/>
    </location>
</feature>
<feature type="compositionally biased region" description="Acidic residues" evidence="1">
    <location>
        <begin position="481"/>
        <end position="493"/>
    </location>
</feature>
<feature type="compositionally biased region" description="Basic residues" evidence="1">
    <location>
        <begin position="234"/>
        <end position="246"/>
    </location>
</feature>
<feature type="region of interest" description="Disordered" evidence="1">
    <location>
        <begin position="273"/>
        <end position="589"/>
    </location>
</feature>
<feature type="compositionally biased region" description="Acidic residues" evidence="1">
    <location>
        <begin position="77"/>
        <end position="91"/>
    </location>
</feature>
<evidence type="ECO:0000313" key="3">
    <source>
        <dbReference type="Proteomes" id="UP000039324"/>
    </source>
</evidence>
<feature type="region of interest" description="Disordered" evidence="1">
    <location>
        <begin position="799"/>
        <end position="841"/>
    </location>
</feature>
<reference evidence="2 3" key="1">
    <citation type="submission" date="2015-02" db="EMBL/GenBank/DDBJ databases">
        <authorList>
            <person name="Chooi Y.-H."/>
        </authorList>
    </citation>
    <scope>NUCLEOTIDE SEQUENCE [LARGE SCALE GENOMIC DNA]</scope>
    <source>
        <strain evidence="2">E3</strain>
    </source>
</reference>
<sequence>LTWASCGYTGPWCTGGAVARRSCHTTEERRGRARPVPHFASFSMGRPDDVDDADLSGDGEDDVVARVMAMRQGVADEQPEGSDEGDSEVDDPFAGTAHVVAGRGRRRIEESDDGEEQPRPVASHPGTKPSTVFDGLDDVYAALGEDAERDRQSRRDDSDECSQPTEQRPSSSTGRPGQTQLSPGGRGQPHRDGSRHDERPERPRIARPAVSDADESEDDVEGTSLAVKHEQVRQRPRRQYQRRRQVAKSNPELLSCLLQSILRRAAQVGIATEAPPIEVAPDAPAPRLSAGADDDFELEFSDQDEQDAYKTQVSKLAPSSEPGRTGLPRSDSIASQQQPRPSSLPSKPFVKTQSTCGLYLNRGGRSKRQEVIDDLRRRSRVKRVESLANAHPEEECKLESTDEEDFAVGMPYSNEDIRDAGGEEGPRSADDLNDVTREASPKGSADADSADVERPDEPECDPNSSLAHSHARRPRRRRVIDDDDGADGVDDCEAGVRGAEDATDDAQTTPGQVDDDGIANEDNASSDGESESDNLARPTPPPDDDDGHNMILDLEAEEEGVSNPSGSDEDDADAGSINEMLDDGPIDDDCNANHVRFDQARMNALDSAGLKGITERFLPLAAPMRQPSNVQQRRPPPPAAPSRDDDDDDCSVEFAYSAYDRGHVPRKDLHRLLIAERKSRTAIVATTALDLDEEEKREEMLFKTRKQISLTRSSSGRNFHEVETTMEVRKWIAPAQRPPARPASGQLSSLAFNGHLSSLKRSGSFLVHNDAEIERLMGPGATAHIARASSLQRAYTFTSHGSTTADDGPAVDENGVPVKKRRSTAPAKPTPFNVESSVDTNSTVFQTLNQNRFQ</sequence>
<feature type="compositionally biased region" description="Acidic residues" evidence="1">
    <location>
        <begin position="49"/>
        <end position="62"/>
    </location>
</feature>
<proteinExistence type="predicted"/>
<evidence type="ECO:0000256" key="1">
    <source>
        <dbReference type="SAM" id="MobiDB-lite"/>
    </source>
</evidence>
<feature type="region of interest" description="Disordered" evidence="1">
    <location>
        <begin position="19"/>
        <end position="252"/>
    </location>
</feature>
<feature type="compositionally biased region" description="Basic residues" evidence="1">
    <location>
        <begin position="469"/>
        <end position="478"/>
    </location>
</feature>
<protein>
    <submittedName>
        <fullName evidence="2">Uncharacterized protein</fullName>
    </submittedName>
</protein>
<feature type="compositionally biased region" description="Basic and acidic residues" evidence="1">
    <location>
        <begin position="189"/>
        <end position="204"/>
    </location>
</feature>
<feature type="compositionally biased region" description="Basic and acidic residues" evidence="1">
    <location>
        <begin position="391"/>
        <end position="400"/>
    </location>
</feature>
<organism evidence="2 3">
    <name type="scientific">Plasmodiophora brassicae</name>
    <name type="common">Clubroot disease agent</name>
    <dbReference type="NCBI Taxonomy" id="37360"/>
    <lineage>
        <taxon>Eukaryota</taxon>
        <taxon>Sar</taxon>
        <taxon>Rhizaria</taxon>
        <taxon>Endomyxa</taxon>
        <taxon>Phytomyxea</taxon>
        <taxon>Plasmodiophorida</taxon>
        <taxon>Plasmodiophoridae</taxon>
        <taxon>Plasmodiophora</taxon>
    </lineage>
</organism>